<reference evidence="2 3" key="1">
    <citation type="journal article" date="2021" name="Arch. Microbiol.">
        <title>Myceligenerans indicum sp. nov., an actinobacterium isolated from mangrove sediment of Sundarbans, India.</title>
        <authorList>
            <person name="Asha K."/>
            <person name="Bhadury P."/>
        </authorList>
    </citation>
    <scope>NUCLEOTIDE SEQUENCE [LARGE SCALE GENOMIC DNA]</scope>
    <source>
        <strain evidence="2 3">I2</strain>
    </source>
</reference>
<feature type="transmembrane region" description="Helical" evidence="1">
    <location>
        <begin position="134"/>
        <end position="154"/>
    </location>
</feature>
<evidence type="ECO:0008006" key="4">
    <source>
        <dbReference type="Google" id="ProtNLM"/>
    </source>
</evidence>
<dbReference type="EMBL" id="JABBYC010000001">
    <property type="protein sequence ID" value="MBL0884907.1"/>
    <property type="molecule type" value="Genomic_DNA"/>
</dbReference>
<feature type="transmembrane region" description="Helical" evidence="1">
    <location>
        <begin position="186"/>
        <end position="204"/>
    </location>
</feature>
<proteinExistence type="predicted"/>
<feature type="transmembrane region" description="Helical" evidence="1">
    <location>
        <begin position="7"/>
        <end position="28"/>
    </location>
</feature>
<gene>
    <name evidence="2" type="ORF">HGK34_01190</name>
</gene>
<name>A0ABS1LF76_9MICO</name>
<protein>
    <recommendedName>
        <fullName evidence="4">DUF4386 family protein</fullName>
    </recommendedName>
</protein>
<dbReference type="Proteomes" id="UP000675409">
    <property type="component" value="Unassembled WGS sequence"/>
</dbReference>
<feature type="transmembrane region" description="Helical" evidence="1">
    <location>
        <begin position="78"/>
        <end position="105"/>
    </location>
</feature>
<keyword evidence="1" id="KW-1133">Transmembrane helix</keyword>
<evidence type="ECO:0000256" key="1">
    <source>
        <dbReference type="SAM" id="Phobius"/>
    </source>
</evidence>
<dbReference type="RefSeq" id="WP_201844716.1">
    <property type="nucleotide sequence ID" value="NZ_JABBYC010000001.1"/>
</dbReference>
<evidence type="ECO:0000313" key="2">
    <source>
        <dbReference type="EMBL" id="MBL0884907.1"/>
    </source>
</evidence>
<keyword evidence="3" id="KW-1185">Reference proteome</keyword>
<evidence type="ECO:0000313" key="3">
    <source>
        <dbReference type="Proteomes" id="UP000675409"/>
    </source>
</evidence>
<organism evidence="2 3">
    <name type="scientific">Myceligenerans indicum</name>
    <dbReference type="NCBI Taxonomy" id="2593663"/>
    <lineage>
        <taxon>Bacteria</taxon>
        <taxon>Bacillati</taxon>
        <taxon>Actinomycetota</taxon>
        <taxon>Actinomycetes</taxon>
        <taxon>Micrococcales</taxon>
        <taxon>Promicromonosporaceae</taxon>
        <taxon>Myceligenerans</taxon>
    </lineage>
</organism>
<accession>A0ABS1LF76</accession>
<keyword evidence="1" id="KW-0812">Transmembrane</keyword>
<comment type="caution">
    <text evidence="2">The sequence shown here is derived from an EMBL/GenBank/DDBJ whole genome shotgun (WGS) entry which is preliminary data.</text>
</comment>
<sequence length="226" mass="22986">MAITATGLTKAAAVATATAGAIFVAVQINHPPMTAETTETLDWAMRSTAKALMGALAVFGLTGMYLRQHREAGVLGLVGYVTFAVGYLMIMATEVIALTVLPVLAGTNPAYVDAVLVTAAGGTPATDIGLLEPYLALSGMLYLLGGLILAIALVRTGVLWRWASVLLGLGVLGTGALAVLPESFNRPMAVPIGLALIALGVSLWRSPAERAAGSAEPHAHAGAALS</sequence>
<feature type="transmembrane region" description="Helical" evidence="1">
    <location>
        <begin position="48"/>
        <end position="66"/>
    </location>
</feature>
<keyword evidence="1" id="KW-0472">Membrane</keyword>
<feature type="transmembrane region" description="Helical" evidence="1">
    <location>
        <begin position="159"/>
        <end position="180"/>
    </location>
</feature>